<dbReference type="RefSeq" id="WP_198883369.1">
    <property type="nucleotide sequence ID" value="NZ_JAEKJA010000015.1"/>
</dbReference>
<evidence type="ECO:0000313" key="2">
    <source>
        <dbReference type="EMBL" id="MBJ3777470.1"/>
    </source>
</evidence>
<dbReference type="Proteomes" id="UP000609531">
    <property type="component" value="Unassembled WGS sequence"/>
</dbReference>
<dbReference type="InterPro" id="IPR002502">
    <property type="entry name" value="Amidase_domain"/>
</dbReference>
<dbReference type="Pfam" id="PF01832">
    <property type="entry name" value="Glucosaminidase"/>
    <property type="match status" value="1"/>
</dbReference>
<dbReference type="Pfam" id="PF01510">
    <property type="entry name" value="Amidase_2"/>
    <property type="match status" value="1"/>
</dbReference>
<organism evidence="2 3">
    <name type="scientific">Acuticoccus mangrovi</name>
    <dbReference type="NCBI Taxonomy" id="2796142"/>
    <lineage>
        <taxon>Bacteria</taxon>
        <taxon>Pseudomonadati</taxon>
        <taxon>Pseudomonadota</taxon>
        <taxon>Alphaproteobacteria</taxon>
        <taxon>Hyphomicrobiales</taxon>
        <taxon>Amorphaceae</taxon>
        <taxon>Acuticoccus</taxon>
    </lineage>
</organism>
<proteinExistence type="predicted"/>
<protein>
    <submittedName>
        <fullName evidence="2">N-acetylmuramoyl-L-alanine amidase</fullName>
    </submittedName>
</protein>
<dbReference type="Gene3D" id="1.10.530.10">
    <property type="match status" value="1"/>
</dbReference>
<evidence type="ECO:0000313" key="3">
    <source>
        <dbReference type="Proteomes" id="UP000609531"/>
    </source>
</evidence>
<dbReference type="GO" id="GO:0004040">
    <property type="term" value="F:amidase activity"/>
    <property type="evidence" value="ECO:0007669"/>
    <property type="project" value="InterPro"/>
</dbReference>
<feature type="domain" description="N-acetylmuramoyl-L-alanine amidase" evidence="1">
    <location>
        <begin position="194"/>
        <end position="338"/>
    </location>
</feature>
<comment type="caution">
    <text evidence="2">The sequence shown here is derived from an EMBL/GenBank/DDBJ whole genome shotgun (WGS) entry which is preliminary data.</text>
</comment>
<dbReference type="GO" id="GO:0009253">
    <property type="term" value="P:peptidoglycan catabolic process"/>
    <property type="evidence" value="ECO:0007669"/>
    <property type="project" value="InterPro"/>
</dbReference>
<dbReference type="InterPro" id="IPR002901">
    <property type="entry name" value="MGlyc_endo_b_GlcNAc-like_dom"/>
</dbReference>
<sequence length="348" mass="38143">MSVYDEEFFKLVSLLGDRPVEFPTLRPAHVAQWILESDRGLSDLARRFHNFGGMKYRSELAGIALPIAYEAHDGLDTYCAFPDNAAFLEGYFRFLDRSPYRGWRDHAASPEAFLSFIGPIWAGDPAYVTKVLGLLPEASDLLKNATTAGVDDAAPDPTPSVPGRPYIRLDGAQAVATGFDGLKISYKGDAGCPYGIVATQGRRPFTGIILHHTQPGKSAAWYVRYQIDGDSDRGGHFGYHFYIGEDGTVLQGAPLDKRTNHISSKADIRRSIGSHLRNSNAIGVSFVGAGFPSGSKPTPFQEAAAEVLVYALADHYEIPFDSVFGHGEIQRNRMASEGRDVAQRIRSW</sequence>
<keyword evidence="3" id="KW-1185">Reference proteome</keyword>
<dbReference type="InterPro" id="IPR036505">
    <property type="entry name" value="Amidase/PGRP_sf"/>
</dbReference>
<dbReference type="Gene3D" id="3.40.80.10">
    <property type="entry name" value="Peptidoglycan recognition protein-like"/>
    <property type="match status" value="1"/>
</dbReference>
<dbReference type="EMBL" id="JAEKJA010000015">
    <property type="protein sequence ID" value="MBJ3777470.1"/>
    <property type="molecule type" value="Genomic_DNA"/>
</dbReference>
<dbReference type="SMART" id="SM00644">
    <property type="entry name" value="Ami_2"/>
    <property type="match status" value="1"/>
</dbReference>
<gene>
    <name evidence="2" type="ORF">JCR33_17310</name>
</gene>
<dbReference type="CDD" id="cd06583">
    <property type="entry name" value="PGRP"/>
    <property type="match status" value="1"/>
</dbReference>
<reference evidence="2" key="1">
    <citation type="submission" date="2020-12" db="EMBL/GenBank/DDBJ databases">
        <title>Bacterial taxonomy.</title>
        <authorList>
            <person name="Pan X."/>
        </authorList>
    </citation>
    <scope>NUCLEOTIDE SEQUENCE</scope>
    <source>
        <strain evidence="2">B2012</strain>
    </source>
</reference>
<name>A0A934IRS7_9HYPH</name>
<dbReference type="AlphaFoldDB" id="A0A934IRS7"/>
<evidence type="ECO:0000259" key="1">
    <source>
        <dbReference type="SMART" id="SM00644"/>
    </source>
</evidence>
<dbReference type="SUPFAM" id="SSF55846">
    <property type="entry name" value="N-acetylmuramoyl-L-alanine amidase-like"/>
    <property type="match status" value="1"/>
</dbReference>
<dbReference type="GO" id="GO:0008745">
    <property type="term" value="F:N-acetylmuramoyl-L-alanine amidase activity"/>
    <property type="evidence" value="ECO:0007669"/>
    <property type="project" value="InterPro"/>
</dbReference>
<accession>A0A934IRS7</accession>